<dbReference type="InterPro" id="IPR009614">
    <property type="entry name" value="YoeB_toxin"/>
</dbReference>
<dbReference type="Gene3D" id="3.30.2310.20">
    <property type="entry name" value="RelE-like"/>
    <property type="match status" value="1"/>
</dbReference>
<name>A0A370NM89_9BURK</name>
<reference evidence="2" key="1">
    <citation type="submission" date="2018-06" db="EMBL/GenBank/DDBJ databases">
        <authorList>
            <person name="Feng T."/>
            <person name="Jeon C.O."/>
        </authorList>
    </citation>
    <scope>NUCLEOTIDE SEQUENCE [LARGE SCALE GENOMIC DNA]</scope>
    <source>
        <strain evidence="2">S23</strain>
    </source>
</reference>
<dbReference type="InterPro" id="IPR035093">
    <property type="entry name" value="RelE/ParE_toxin_dom_sf"/>
</dbReference>
<comment type="caution">
    <text evidence="1">The sequence shown here is derived from an EMBL/GenBank/DDBJ whole genome shotgun (WGS) entry which is preliminary data.</text>
</comment>
<dbReference type="Pfam" id="PF06769">
    <property type="entry name" value="YoeB_toxin"/>
    <property type="match status" value="1"/>
</dbReference>
<dbReference type="GO" id="GO:0004519">
    <property type="term" value="F:endonuclease activity"/>
    <property type="evidence" value="ECO:0007669"/>
    <property type="project" value="InterPro"/>
</dbReference>
<organism evidence="1 2">
    <name type="scientific">Cupriavidus lacunae</name>
    <dbReference type="NCBI Taxonomy" id="2666307"/>
    <lineage>
        <taxon>Bacteria</taxon>
        <taxon>Pseudomonadati</taxon>
        <taxon>Pseudomonadota</taxon>
        <taxon>Betaproteobacteria</taxon>
        <taxon>Burkholderiales</taxon>
        <taxon>Burkholderiaceae</taxon>
        <taxon>Cupriavidus</taxon>
    </lineage>
</organism>
<dbReference type="GO" id="GO:0006401">
    <property type="term" value="P:RNA catabolic process"/>
    <property type="evidence" value="ECO:0007669"/>
    <property type="project" value="InterPro"/>
</dbReference>
<proteinExistence type="predicted"/>
<evidence type="ECO:0000313" key="2">
    <source>
        <dbReference type="Proteomes" id="UP000255165"/>
    </source>
</evidence>
<dbReference type="Proteomes" id="UP000255165">
    <property type="component" value="Unassembled WGS sequence"/>
</dbReference>
<dbReference type="EMBL" id="QKWJ01000056">
    <property type="protein sequence ID" value="RDK06701.1"/>
    <property type="molecule type" value="Genomic_DNA"/>
</dbReference>
<evidence type="ECO:0000313" key="1">
    <source>
        <dbReference type="EMBL" id="RDK06701.1"/>
    </source>
</evidence>
<gene>
    <name evidence="1" type="ORF">DN412_29870</name>
</gene>
<sequence>MPANTRVLWSRRIDDTNRLVYVADDETLRIVSCRYHYGDK</sequence>
<dbReference type="SUPFAM" id="SSF143011">
    <property type="entry name" value="RelE-like"/>
    <property type="match status" value="1"/>
</dbReference>
<accession>A0A370NM89</accession>
<keyword evidence="2" id="KW-1185">Reference proteome</keyword>
<protein>
    <submittedName>
        <fullName evidence="1">Uncharacterized protein</fullName>
    </submittedName>
</protein>
<dbReference type="AlphaFoldDB" id="A0A370NM89"/>